<comment type="caution">
    <text evidence="2">The sequence shown here is derived from an EMBL/GenBank/DDBJ whole genome shotgun (WGS) entry which is preliminary data.</text>
</comment>
<reference evidence="2" key="1">
    <citation type="journal article" date="2021" name="Sci. Rep.">
        <title>Diploid genomic architecture of Nitzschia inconspicua, an elite biomass production diatom.</title>
        <authorList>
            <person name="Oliver A."/>
            <person name="Podell S."/>
            <person name="Pinowska A."/>
            <person name="Traller J.C."/>
            <person name="Smith S.R."/>
            <person name="McClure R."/>
            <person name="Beliaev A."/>
            <person name="Bohutskyi P."/>
            <person name="Hill E.A."/>
            <person name="Rabines A."/>
            <person name="Zheng H."/>
            <person name="Allen L.Z."/>
            <person name="Kuo A."/>
            <person name="Grigoriev I.V."/>
            <person name="Allen A.E."/>
            <person name="Hazlebeck D."/>
            <person name="Allen E.E."/>
        </authorList>
    </citation>
    <scope>NUCLEOTIDE SEQUENCE</scope>
    <source>
        <strain evidence="2">Hildebrandi</strain>
    </source>
</reference>
<evidence type="ECO:0000256" key="1">
    <source>
        <dbReference type="SAM" id="MobiDB-lite"/>
    </source>
</evidence>
<dbReference type="Proteomes" id="UP000693970">
    <property type="component" value="Unassembled WGS sequence"/>
</dbReference>
<organism evidence="2 3">
    <name type="scientific">Nitzschia inconspicua</name>
    <dbReference type="NCBI Taxonomy" id="303405"/>
    <lineage>
        <taxon>Eukaryota</taxon>
        <taxon>Sar</taxon>
        <taxon>Stramenopiles</taxon>
        <taxon>Ochrophyta</taxon>
        <taxon>Bacillariophyta</taxon>
        <taxon>Bacillariophyceae</taxon>
        <taxon>Bacillariophycidae</taxon>
        <taxon>Bacillariales</taxon>
        <taxon>Bacillariaceae</taxon>
        <taxon>Nitzschia</taxon>
    </lineage>
</organism>
<feature type="region of interest" description="Disordered" evidence="1">
    <location>
        <begin position="570"/>
        <end position="680"/>
    </location>
</feature>
<protein>
    <submittedName>
        <fullName evidence="2">Uncharacterized protein</fullName>
    </submittedName>
</protein>
<dbReference type="EMBL" id="JAGRRH010000014">
    <property type="protein sequence ID" value="KAG7358811.1"/>
    <property type="molecule type" value="Genomic_DNA"/>
</dbReference>
<accession>A0A9K3PTG2</accession>
<feature type="region of interest" description="Disordered" evidence="1">
    <location>
        <begin position="1"/>
        <end position="69"/>
    </location>
</feature>
<feature type="region of interest" description="Disordered" evidence="1">
    <location>
        <begin position="373"/>
        <end position="396"/>
    </location>
</feature>
<feature type="region of interest" description="Disordered" evidence="1">
    <location>
        <begin position="267"/>
        <end position="296"/>
    </location>
</feature>
<name>A0A9K3PTG2_9STRA</name>
<feature type="compositionally biased region" description="Low complexity" evidence="1">
    <location>
        <begin position="1"/>
        <end position="16"/>
    </location>
</feature>
<reference evidence="2" key="2">
    <citation type="submission" date="2021-04" db="EMBL/GenBank/DDBJ databases">
        <authorList>
            <person name="Podell S."/>
        </authorList>
    </citation>
    <scope>NUCLEOTIDE SEQUENCE</scope>
    <source>
        <strain evidence="2">Hildebrandi</strain>
    </source>
</reference>
<feature type="compositionally biased region" description="Basic and acidic residues" evidence="1">
    <location>
        <begin position="598"/>
        <end position="619"/>
    </location>
</feature>
<feature type="compositionally biased region" description="Polar residues" evidence="1">
    <location>
        <begin position="570"/>
        <end position="583"/>
    </location>
</feature>
<evidence type="ECO:0000313" key="3">
    <source>
        <dbReference type="Proteomes" id="UP000693970"/>
    </source>
</evidence>
<feature type="compositionally biased region" description="Polar residues" evidence="1">
    <location>
        <begin position="42"/>
        <end position="55"/>
    </location>
</feature>
<evidence type="ECO:0000313" key="2">
    <source>
        <dbReference type="EMBL" id="KAG7358811.1"/>
    </source>
</evidence>
<dbReference type="OrthoDB" id="55261at2759"/>
<sequence length="1023" mass="112915">MEGDSTSAGAASSSSAPEGDGEIIIGRNLSEQPADGKDDVISVTTADLSNSASDNISEELDHSKYTPKTSNKRVVSIQQTEGENVSLFAIHEQQAISLPFQNPLHYIDCEYNDEGGDAVRYKSHFAVDQGVDHDLRPVAPTRKASDGSFQGTSAKVMALELEKCFNDDEDDDKKAGSMGGEADVESVASSYLGDVDERSVQKREIQFQPEGYLSVEPIIAPKEGSFNTSVVPTGGTITACASGTTDYVVPLSPGCTSSGTREINFSPGASDIEGSEAPKQGSFRGNGADFMGGDDESPRLTLLADVKTAVTGEAAFADTRLLGMEEMLGTLLNSEIVSNHSSNSTSWAENLSESNIPSESFLKMGEVMQSQLQQSEELDEGVTGDQSKDMGKNNVLNDTTDEGLIIARETEVEHTNVNVYIKDDHDDLLDSMLGDNELENSYQAVELNNERLADDIEDDIILQTMLEETASSDEKQDEYVPDESIRKLEALLDEGLTNLESMAVEESRKVMEESEKLEIEASDSMARELDALLDGDLEEELNFEVEETLPARKETFKAIVGAAREVKSPIAQNKSGSSGTYSVSRKVEGHPKKSRVARLFDKRELSKKSNKTTPEKASNERTPIFGSSVARRASDSVRKRFSSGQKKAVSSKPGRSREAPPSVPAKKPETKIPKTSFTFSTPKRFMSPTIAFKRHIGLATEDCDAKFDKSFVSPLQTSSEPPKRSSRKNFMSSTFSSLKKFRSNSAYTEGKKHRNERCSGNRMNPDGTKSRIVGAYMENTFAKTMLETETRIVEERKALEREEEIKKIVVDLQPWEEDRKRSPFLDYSYKAPNSDRSPREFLTPNQQMIEKETILSSSYKRRVLWTPNTNFEQRNSKDSAIVLSTPGVLSPHGVFSPRSYGSLSSQCSIRSFVSPDKAGIIGCQSKYNPYLHKTKGPCELCVFQLSEEGKDELDANGRHLMVQFTSGGCPECLEFPTSFDEGPVRLCPRCYSISHRPKKNYRRKKGNDAARMGYTFAKKEYTY</sequence>
<keyword evidence="3" id="KW-1185">Reference proteome</keyword>
<dbReference type="AlphaFoldDB" id="A0A9K3PTG2"/>
<gene>
    <name evidence="2" type="ORF">IV203_015400</name>
</gene>
<feature type="region of interest" description="Disordered" evidence="1">
    <location>
        <begin position="713"/>
        <end position="732"/>
    </location>
</feature>
<proteinExistence type="predicted"/>
<feature type="region of interest" description="Disordered" evidence="1">
    <location>
        <begin position="743"/>
        <end position="769"/>
    </location>
</feature>